<accession>A0A162BFD9</accession>
<evidence type="ECO:0000313" key="1">
    <source>
        <dbReference type="EMBL" id="KZN61247.1"/>
    </source>
</evidence>
<reference evidence="1 2" key="1">
    <citation type="submission" date="2013-07" db="EMBL/GenBank/DDBJ databases">
        <title>Comparative Genomic and Metabolomic Analysis of Twelve Strains of Pseudoalteromonas luteoviolacea.</title>
        <authorList>
            <person name="Vynne N.G."/>
            <person name="Mansson M."/>
            <person name="Gram L."/>
        </authorList>
    </citation>
    <scope>NUCLEOTIDE SEQUENCE [LARGE SCALE GENOMIC DNA]</scope>
    <source>
        <strain evidence="1 2">S4060-1</strain>
    </source>
</reference>
<gene>
    <name evidence="1" type="ORF">N478_04080</name>
</gene>
<organism evidence="1 2">
    <name type="scientific">Pseudoalteromonas luteoviolacea S4060-1</name>
    <dbReference type="NCBI Taxonomy" id="1365257"/>
    <lineage>
        <taxon>Bacteria</taxon>
        <taxon>Pseudomonadati</taxon>
        <taxon>Pseudomonadota</taxon>
        <taxon>Gammaproteobacteria</taxon>
        <taxon>Alteromonadales</taxon>
        <taxon>Pseudoalteromonadaceae</taxon>
        <taxon>Pseudoalteromonas</taxon>
    </lineage>
</organism>
<protein>
    <submittedName>
        <fullName evidence="1">Uncharacterized protein</fullName>
    </submittedName>
</protein>
<dbReference type="PATRIC" id="fig|1365257.3.peg.4127"/>
<sequence>MEDNQADTCNDNYIELVNKFMQQMECYIENIVAQACDLYK</sequence>
<name>A0A162BFD9_9GAMM</name>
<proteinExistence type="predicted"/>
<dbReference type="Proteomes" id="UP000076661">
    <property type="component" value="Unassembled WGS sequence"/>
</dbReference>
<comment type="caution">
    <text evidence="1">The sequence shown here is derived from an EMBL/GenBank/DDBJ whole genome shotgun (WGS) entry which is preliminary data.</text>
</comment>
<evidence type="ECO:0000313" key="2">
    <source>
        <dbReference type="Proteomes" id="UP000076661"/>
    </source>
</evidence>
<dbReference type="AlphaFoldDB" id="A0A162BFD9"/>
<dbReference type="EMBL" id="AUXX01000045">
    <property type="protein sequence ID" value="KZN61247.1"/>
    <property type="molecule type" value="Genomic_DNA"/>
</dbReference>